<proteinExistence type="predicted"/>
<organism evidence="2 3">
    <name type="scientific">Candidatus Magnetobacterium bavaricum</name>
    <dbReference type="NCBI Taxonomy" id="29290"/>
    <lineage>
        <taxon>Bacteria</taxon>
        <taxon>Pseudomonadati</taxon>
        <taxon>Nitrospirota</taxon>
        <taxon>Thermodesulfovibrionia</taxon>
        <taxon>Thermodesulfovibrionales</taxon>
        <taxon>Candidatus Magnetobacteriaceae</taxon>
        <taxon>Candidatus Magnetobacterium</taxon>
    </lineage>
</organism>
<dbReference type="AlphaFoldDB" id="A0A0F3GW35"/>
<reference evidence="2 3" key="1">
    <citation type="submission" date="2015-02" db="EMBL/GenBank/DDBJ databases">
        <title>Single-cell genomics of uncultivated deep-branching MTB reveals a conserved set of magnetosome genes.</title>
        <authorList>
            <person name="Kolinko S."/>
            <person name="Richter M."/>
            <person name="Glockner F.O."/>
            <person name="Brachmann A."/>
            <person name="Schuler D."/>
        </authorList>
    </citation>
    <scope>NUCLEOTIDE SEQUENCE [LARGE SCALE GENOMIC DNA]</scope>
    <source>
        <strain evidence="2">TM-1</strain>
    </source>
</reference>
<protein>
    <submittedName>
        <fullName evidence="2">Uncharacterized protein</fullName>
    </submittedName>
</protein>
<keyword evidence="1" id="KW-1133">Transmembrane helix</keyword>
<keyword evidence="3" id="KW-1185">Reference proteome</keyword>
<sequence length="83" mass="9580">MGSEDAKRVVKAFETTISDLTEYKWKTSKDELLTEMKKEFATKADIALLEAKMKLYFLVLIFVIILTNSKALDLLYKLLAFIK</sequence>
<name>A0A0F3GW35_9BACT</name>
<keyword evidence="1" id="KW-0812">Transmembrane</keyword>
<gene>
    <name evidence="2" type="ORF">MBAV_001732</name>
</gene>
<dbReference type="Proteomes" id="UP000033423">
    <property type="component" value="Unassembled WGS sequence"/>
</dbReference>
<keyword evidence="1" id="KW-0472">Membrane</keyword>
<evidence type="ECO:0000256" key="1">
    <source>
        <dbReference type="SAM" id="Phobius"/>
    </source>
</evidence>
<evidence type="ECO:0000313" key="3">
    <source>
        <dbReference type="Proteomes" id="UP000033423"/>
    </source>
</evidence>
<evidence type="ECO:0000313" key="2">
    <source>
        <dbReference type="EMBL" id="KJU86072.1"/>
    </source>
</evidence>
<comment type="caution">
    <text evidence="2">The sequence shown here is derived from an EMBL/GenBank/DDBJ whole genome shotgun (WGS) entry which is preliminary data.</text>
</comment>
<feature type="transmembrane region" description="Helical" evidence="1">
    <location>
        <begin position="55"/>
        <end position="76"/>
    </location>
</feature>
<accession>A0A0F3GW35</accession>
<dbReference type="EMBL" id="LACI01000748">
    <property type="protein sequence ID" value="KJU86072.1"/>
    <property type="molecule type" value="Genomic_DNA"/>
</dbReference>